<accession>D3FYE8</accession>
<dbReference type="InterPro" id="IPR046720">
    <property type="entry name" value="DUF6612"/>
</dbReference>
<organism evidence="2 3">
    <name type="scientific">Alkalihalophilus pseudofirmus (strain ATCC BAA-2126 / JCM 17055 / OF4)</name>
    <name type="common">Bacillus pseudofirmus</name>
    <dbReference type="NCBI Taxonomy" id="398511"/>
    <lineage>
        <taxon>Bacteria</taxon>
        <taxon>Bacillati</taxon>
        <taxon>Bacillota</taxon>
        <taxon>Bacilli</taxon>
        <taxon>Bacillales</taxon>
        <taxon>Bacillaceae</taxon>
        <taxon>Alkalihalophilus</taxon>
    </lineage>
</organism>
<dbReference type="STRING" id="398511.BpOF4_05545"/>
<evidence type="ECO:0008006" key="4">
    <source>
        <dbReference type="Google" id="ProtNLM"/>
    </source>
</evidence>
<dbReference type="Proteomes" id="UP000001544">
    <property type="component" value="Chromosome"/>
</dbReference>
<keyword evidence="3" id="KW-1185">Reference proteome</keyword>
<name>D3FYE8_ALKPO</name>
<evidence type="ECO:0000313" key="2">
    <source>
        <dbReference type="EMBL" id="ADC49171.1"/>
    </source>
</evidence>
<dbReference type="HOGENOM" id="CLU_070259_0_0_9"/>
<feature type="region of interest" description="Disordered" evidence="1">
    <location>
        <begin position="31"/>
        <end position="77"/>
    </location>
</feature>
<dbReference type="PROSITE" id="PS51257">
    <property type="entry name" value="PROKAR_LIPOPROTEIN"/>
    <property type="match status" value="1"/>
</dbReference>
<reference evidence="2 3" key="1">
    <citation type="journal article" date="2011" name="Environ. Microbiol.">
        <title>Genome of alkaliphilic Bacillus pseudofirmus OF4 reveals adaptations that support the ability to grow in an external pH range from 7.5 to 11.4.</title>
        <authorList>
            <person name="Janto B."/>
            <person name="Ahmed A."/>
            <person name="Ito M."/>
            <person name="Liu J."/>
            <person name="Hicks D.B."/>
            <person name="Pagni S."/>
            <person name="Fackelmayer O.J."/>
            <person name="Smith T.A."/>
            <person name="Earl J."/>
            <person name="Elbourne L.D."/>
            <person name="Hassan K."/>
            <person name="Paulsen I.T."/>
            <person name="Kolsto A.B."/>
            <person name="Tourasse N.J."/>
            <person name="Ehrlich G.D."/>
            <person name="Boissy R."/>
            <person name="Ivey D.M."/>
            <person name="Li G."/>
            <person name="Xue Y."/>
            <person name="Ma Y."/>
            <person name="Hu F.Z."/>
            <person name="Krulwich T.A."/>
        </authorList>
    </citation>
    <scope>NUCLEOTIDE SEQUENCE [LARGE SCALE GENOMIC DNA]</scope>
    <source>
        <strain evidence="3">ATCC BAA-2126 / JCM 17055 / OF4</strain>
    </source>
</reference>
<protein>
    <recommendedName>
        <fullName evidence="4">Lipoprotein</fullName>
    </recommendedName>
</protein>
<evidence type="ECO:0000313" key="3">
    <source>
        <dbReference type="Proteomes" id="UP000001544"/>
    </source>
</evidence>
<dbReference type="KEGG" id="bpf:BpOF4_05545"/>
<dbReference type="eggNOG" id="ENOG5030S81">
    <property type="taxonomic scope" value="Bacteria"/>
</dbReference>
<dbReference type="Gene3D" id="2.50.20.20">
    <property type="match status" value="1"/>
</dbReference>
<dbReference type="AlphaFoldDB" id="D3FYE8"/>
<feature type="compositionally biased region" description="Acidic residues" evidence="1">
    <location>
        <begin position="37"/>
        <end position="77"/>
    </location>
</feature>
<dbReference type="Pfam" id="PF20316">
    <property type="entry name" value="DUF6612"/>
    <property type="match status" value="1"/>
</dbReference>
<dbReference type="EMBL" id="CP001878">
    <property type="protein sequence ID" value="ADC49171.1"/>
    <property type="molecule type" value="Genomic_DNA"/>
</dbReference>
<evidence type="ECO:0000256" key="1">
    <source>
        <dbReference type="SAM" id="MobiDB-lite"/>
    </source>
</evidence>
<proteinExistence type="predicted"/>
<gene>
    <name evidence="2" type="ordered locus">BpOF4_05545</name>
</gene>
<sequence>MEQQHKGDEQMKKMKWLGAGIAAVMIMTGCNESSTTEIDELEEVEAAEPAEGEEPGPEEEPAADETEPAEEEVSEELTVEDVLAKSIEAMNGVESFSTEMEVDQETTLGEEETIATKMTMKMDATQNPFGLYQETSMQVPDFDEGDLMAKVYFTEDGAYMNDGMEDVWFKYPDDFTQDLLALQEMQMQPEEQLEILKSYSENLTMTEDGDHYVITVEGSDQTIDQMADQLNMMFGENLGEGFGELTSMMDITQLDYTLHINKETFYQEAIDMMMEFSMEAEGEKISMIQHSKGTFSNFNEIENIEVPQEIIDSAEELDLDFGGFEDFDETEFELEEEETE</sequence>